<dbReference type="SMART" id="SM00245">
    <property type="entry name" value="TSPc"/>
    <property type="match status" value="1"/>
</dbReference>
<sequence length="1089" mass="121439">MKLRTFSLGIHSTALFAASVAASVAALFSANVAAAEQGYYRAPAIHQDHIIFTAEGDLWHRTADNTKRLTSHPAEEIGAAISHDGKLVAYAANYEGATEVYVIPITGGIPKRVSFENSRVRVQGWTPNGEVMFSTDNVVGPANQWVLRTVNPESLETATLPLVDAIEGTTNSNGQEVYFTRFGLQATGDNARVYRGGAMGEIWRFNLGSNQEATLLTENHQGSVKRPMYHEGRIYFISDADGTPNIWSMTTAGRDFRQHTDYDDWQVWSASHHNGKIVYQRGADLHEFDIESGDSHTLAINLTSDFKARQERWLENPLSYITAARFDNHDQVVITARSQIAVANTGPRRLVQITTPAESRSRNAFLSHDGEWVYALNDHTGENEIWRFPADGSEGAEQLTDNGSTFRWNLAPSPNGKWLAHDDKNGDLWLLNLESGENQRIQTGAVGHWGMADLVWNADSNLLAFSRTGQDNSRQKIWLYSLATEQTQVLTSNKYESGSPAFSRDGNWLYFLSDRNFQATPSSPWGDRNLGPMFNNRALIYAVALKPDACFPFAPPQEVVSCDNEVAKEQGVDLAGAPERLWQVPVPADNYYNLSANAERLYVQTRTFDRSAPPTLHSIAFSQTDVKAEVFASNVNNYELSHDGKRLFFQQNGNNNMFIVDANATAPGDLSKAAVNTNDWQLAFSPTEEWRQMFRDAWLMHRDFLFDSNMRGIDWVEMRERYEPLLDRLTDRHELDDVFSQLLSELNVLHSQVRGGEYSEPSERASAASLGGQFSMATNGLRIDTIYRVDADLPDQASPLSAPGVDAAVGDVITHINGRTVSHLGELITALRGQANKQVLLTIQRNGETLQTVVTPVSAGRDHRLRYETWVENNRDKVAEASDGKFGYLHLYAMGGNDIASFAREFYANYQKEGLIIDVRRNRGGNIDSWIIEKLLRRAWSFWQPRLGEGYTNMQQTFRGQLVVLTDQLTYSDGETFSAGVKALNLGPLVGKQTTGAGVWLSGRNSLADRGVARVAETPQYAMDGRWILEGFGVTPDIEVDNLPFATFNGSDAQLDRGIQVLRELLRENPYPQLEPQPMSAPRADDISR</sequence>
<feature type="region of interest" description="Disordered" evidence="10">
    <location>
        <begin position="1070"/>
        <end position="1089"/>
    </location>
</feature>
<evidence type="ECO:0000256" key="11">
    <source>
        <dbReference type="SAM" id="SignalP"/>
    </source>
</evidence>
<dbReference type="Pfam" id="PF03572">
    <property type="entry name" value="Peptidase_S41"/>
    <property type="match status" value="1"/>
</dbReference>
<evidence type="ECO:0000256" key="10">
    <source>
        <dbReference type="SAM" id="MobiDB-lite"/>
    </source>
</evidence>
<dbReference type="SUPFAM" id="SSF69304">
    <property type="entry name" value="Tricorn protease N-terminal domain"/>
    <property type="match status" value="1"/>
</dbReference>
<dbReference type="Proteomes" id="UP000288395">
    <property type="component" value="Unassembled WGS sequence"/>
</dbReference>
<dbReference type="RefSeq" id="WP_126768215.1">
    <property type="nucleotide sequence ID" value="NZ_PIPJ01000010.1"/>
</dbReference>
<dbReference type="Gene3D" id="3.90.226.10">
    <property type="entry name" value="2-enoyl-CoA Hydratase, Chain A, domain 1"/>
    <property type="match status" value="1"/>
</dbReference>
<dbReference type="OrthoDB" id="9758793at2"/>
<keyword evidence="3 7" id="KW-0963">Cytoplasm</keyword>
<reference evidence="14" key="1">
    <citation type="journal article" date="2018" name="Front. Microbiol.">
        <title>Genome-Based Analysis Reveals the Taxonomy and Diversity of the Family Idiomarinaceae.</title>
        <authorList>
            <person name="Liu Y."/>
            <person name="Lai Q."/>
            <person name="Shao Z."/>
        </authorList>
    </citation>
    <scope>NUCLEOTIDE SEQUENCE [LARGE SCALE GENOMIC DNA]</scope>
    <source>
        <strain evidence="14">GBPy7</strain>
    </source>
</reference>
<dbReference type="Pfam" id="PF26549">
    <property type="entry name" value="Tricorn_N"/>
    <property type="match status" value="1"/>
</dbReference>
<comment type="caution">
    <text evidence="13">The sequence shown here is derived from an EMBL/GenBank/DDBJ whole genome shotgun (WGS) entry which is preliminary data.</text>
</comment>
<evidence type="ECO:0000256" key="3">
    <source>
        <dbReference type="ARBA" id="ARBA00022490"/>
    </source>
</evidence>
<dbReference type="CDD" id="cd07562">
    <property type="entry name" value="Peptidase_S41_TRI"/>
    <property type="match status" value="1"/>
</dbReference>
<feature type="active site" description="Charge relay system" evidence="8">
    <location>
        <position position="750"/>
    </location>
</feature>
<name>A0A432VR57_9GAMM</name>
<evidence type="ECO:0000256" key="9">
    <source>
        <dbReference type="PIRSR" id="PIRSR036421-3"/>
    </source>
</evidence>
<organism evidence="13 14">
    <name type="scientific">Aliidiomarina iranensis</name>
    <dbReference type="NCBI Taxonomy" id="1434071"/>
    <lineage>
        <taxon>Bacteria</taxon>
        <taxon>Pseudomonadati</taxon>
        <taxon>Pseudomonadota</taxon>
        <taxon>Gammaproteobacteria</taxon>
        <taxon>Alteromonadales</taxon>
        <taxon>Idiomarinaceae</taxon>
        <taxon>Aliidiomarina</taxon>
    </lineage>
</organism>
<dbReference type="InterPro" id="IPR028204">
    <property type="entry name" value="Tricorn_C1"/>
</dbReference>
<dbReference type="InterPro" id="IPR005151">
    <property type="entry name" value="Tail-specific_protease"/>
</dbReference>
<dbReference type="PIRSF" id="PIRSF036421">
    <property type="entry name" value="Tricorn_protease"/>
    <property type="match status" value="1"/>
</dbReference>
<dbReference type="SUPFAM" id="SSF82171">
    <property type="entry name" value="DPP6 N-terminal domain-like"/>
    <property type="match status" value="1"/>
</dbReference>
<dbReference type="Gene3D" id="2.120.10.60">
    <property type="entry name" value="Tricorn protease N-terminal domain"/>
    <property type="match status" value="1"/>
</dbReference>
<keyword evidence="14" id="KW-1185">Reference proteome</keyword>
<dbReference type="Pfam" id="PF26550">
    <property type="entry name" value="Tricorn_2nd"/>
    <property type="match status" value="1"/>
</dbReference>
<dbReference type="InterPro" id="IPR015943">
    <property type="entry name" value="WD40/YVTN_repeat-like_dom_sf"/>
</dbReference>
<dbReference type="Gene3D" id="3.30.750.44">
    <property type="match status" value="1"/>
</dbReference>
<dbReference type="InterPro" id="IPR029045">
    <property type="entry name" value="ClpP/crotonase-like_dom_sf"/>
</dbReference>
<dbReference type="EC" id="3.4.21.-" evidence="7"/>
<evidence type="ECO:0000256" key="1">
    <source>
        <dbReference type="ARBA" id="ARBA00004496"/>
    </source>
</evidence>
<dbReference type="InterPro" id="IPR029414">
    <property type="entry name" value="Tricorn_PDZ"/>
</dbReference>
<feature type="signal peptide" evidence="11">
    <location>
        <begin position="1"/>
        <end position="17"/>
    </location>
</feature>
<dbReference type="PANTHER" id="PTHR43253">
    <property type="entry name" value="TRICORN PROTEASE HOMOLOG 2-RELATED"/>
    <property type="match status" value="1"/>
</dbReference>
<accession>A0A432VR57</accession>
<feature type="active site" description="Nucleophile" evidence="8">
    <location>
        <position position="972"/>
    </location>
</feature>
<evidence type="ECO:0000256" key="8">
    <source>
        <dbReference type="PIRSR" id="PIRSR036421-1"/>
    </source>
</evidence>
<evidence type="ECO:0000259" key="12">
    <source>
        <dbReference type="SMART" id="SM00245"/>
    </source>
</evidence>
<evidence type="ECO:0000313" key="13">
    <source>
        <dbReference type="EMBL" id="RUO18751.1"/>
    </source>
</evidence>
<comment type="similarity">
    <text evidence="2 7">Belongs to the peptidase S41B family.</text>
</comment>
<dbReference type="Gene3D" id="2.30.42.10">
    <property type="match status" value="1"/>
</dbReference>
<dbReference type="Pfam" id="PF14685">
    <property type="entry name" value="PDZ_Tricorn"/>
    <property type="match status" value="1"/>
</dbReference>
<evidence type="ECO:0000256" key="2">
    <source>
        <dbReference type="ARBA" id="ARBA00008524"/>
    </source>
</evidence>
<dbReference type="Gene3D" id="2.130.10.10">
    <property type="entry name" value="YVTN repeat-like/Quinoprotein amine dehydrogenase"/>
    <property type="match status" value="1"/>
</dbReference>
<gene>
    <name evidence="13" type="ORF">CWE08_11005</name>
</gene>
<feature type="site" description="Transition state stabilizer; via amide nitrogen" evidence="9">
    <location>
        <position position="973"/>
    </location>
</feature>
<dbReference type="InterPro" id="IPR036034">
    <property type="entry name" value="PDZ_sf"/>
</dbReference>
<proteinExistence type="inferred from homology"/>
<protein>
    <recommendedName>
        <fullName evidence="7">Tricorn protease homolog</fullName>
        <ecNumber evidence="7">3.4.21.-</ecNumber>
    </recommendedName>
</protein>
<feature type="active site" description="Charge relay system" evidence="8">
    <location>
        <position position="1030"/>
    </location>
</feature>
<dbReference type="SUPFAM" id="SSF50156">
    <property type="entry name" value="PDZ domain-like"/>
    <property type="match status" value="1"/>
</dbReference>
<dbReference type="EMBL" id="PIPJ01000010">
    <property type="protein sequence ID" value="RUO18751.1"/>
    <property type="molecule type" value="Genomic_DNA"/>
</dbReference>
<comment type="subcellular location">
    <subcellularLocation>
        <location evidence="1 7">Cytoplasm</location>
    </subcellularLocation>
</comment>
<keyword evidence="5 7" id="KW-0378">Hydrolase</keyword>
<evidence type="ECO:0000256" key="5">
    <source>
        <dbReference type="ARBA" id="ARBA00022801"/>
    </source>
</evidence>
<dbReference type="GO" id="GO:0006508">
    <property type="term" value="P:proteolysis"/>
    <property type="evidence" value="ECO:0007669"/>
    <property type="project" value="UniProtKB-UniRule"/>
</dbReference>
<dbReference type="Pfam" id="PF14684">
    <property type="entry name" value="Tricorn_C1"/>
    <property type="match status" value="1"/>
</dbReference>
<dbReference type="AlphaFoldDB" id="A0A432VR57"/>
<evidence type="ECO:0000256" key="4">
    <source>
        <dbReference type="ARBA" id="ARBA00022670"/>
    </source>
</evidence>
<evidence type="ECO:0000256" key="6">
    <source>
        <dbReference type="ARBA" id="ARBA00022825"/>
    </source>
</evidence>
<feature type="chain" id="PRO_5019206195" description="Tricorn protease homolog" evidence="11">
    <location>
        <begin position="18"/>
        <end position="1089"/>
    </location>
</feature>
<feature type="domain" description="Tail specific protease" evidence="12">
    <location>
        <begin position="836"/>
        <end position="1041"/>
    </location>
</feature>
<keyword evidence="4 7" id="KW-0645">Protease</keyword>
<dbReference type="SUPFAM" id="SSF52096">
    <property type="entry name" value="ClpP/crotonase"/>
    <property type="match status" value="1"/>
</dbReference>
<evidence type="ECO:0000313" key="14">
    <source>
        <dbReference type="Proteomes" id="UP000288395"/>
    </source>
</evidence>
<dbReference type="GO" id="GO:0008236">
    <property type="term" value="F:serine-type peptidase activity"/>
    <property type="evidence" value="ECO:0007669"/>
    <property type="project" value="UniProtKB-UniRule"/>
</dbReference>
<dbReference type="InterPro" id="IPR012393">
    <property type="entry name" value="Tricorn_protease"/>
</dbReference>
<evidence type="ECO:0000256" key="7">
    <source>
        <dbReference type="PIRNR" id="PIRNR036421"/>
    </source>
</evidence>
<keyword evidence="6 7" id="KW-0720">Serine protease</keyword>
<dbReference type="GO" id="GO:0005737">
    <property type="term" value="C:cytoplasm"/>
    <property type="evidence" value="ECO:0007669"/>
    <property type="project" value="UniProtKB-SubCell"/>
</dbReference>
<comment type="function">
    <text evidence="7">Degrades oligopeptides.</text>
</comment>
<keyword evidence="11" id="KW-0732">Signal</keyword>
<dbReference type="PANTHER" id="PTHR43253:SF1">
    <property type="entry name" value="TRICORN PROTEASE HOMOLOG 2-RELATED"/>
    <property type="match status" value="1"/>
</dbReference>